<proteinExistence type="predicted"/>
<dbReference type="OrthoDB" id="3791653at2759"/>
<name>A0A3N4J8P1_9PEZI</name>
<dbReference type="Proteomes" id="UP000276215">
    <property type="component" value="Unassembled WGS sequence"/>
</dbReference>
<reference evidence="1 2" key="1">
    <citation type="journal article" date="2018" name="Nat. Ecol. Evol.">
        <title>Pezizomycetes genomes reveal the molecular basis of ectomycorrhizal truffle lifestyle.</title>
        <authorList>
            <person name="Murat C."/>
            <person name="Payen T."/>
            <person name="Noel B."/>
            <person name="Kuo A."/>
            <person name="Morin E."/>
            <person name="Chen J."/>
            <person name="Kohler A."/>
            <person name="Krizsan K."/>
            <person name="Balestrini R."/>
            <person name="Da Silva C."/>
            <person name="Montanini B."/>
            <person name="Hainaut M."/>
            <person name="Levati E."/>
            <person name="Barry K.W."/>
            <person name="Belfiori B."/>
            <person name="Cichocki N."/>
            <person name="Clum A."/>
            <person name="Dockter R.B."/>
            <person name="Fauchery L."/>
            <person name="Guy J."/>
            <person name="Iotti M."/>
            <person name="Le Tacon F."/>
            <person name="Lindquist E.A."/>
            <person name="Lipzen A."/>
            <person name="Malagnac F."/>
            <person name="Mello A."/>
            <person name="Molinier V."/>
            <person name="Miyauchi S."/>
            <person name="Poulain J."/>
            <person name="Riccioni C."/>
            <person name="Rubini A."/>
            <person name="Sitrit Y."/>
            <person name="Splivallo R."/>
            <person name="Traeger S."/>
            <person name="Wang M."/>
            <person name="Zifcakova L."/>
            <person name="Wipf D."/>
            <person name="Zambonelli A."/>
            <person name="Paolocci F."/>
            <person name="Nowrousian M."/>
            <person name="Ottonello S."/>
            <person name="Baldrian P."/>
            <person name="Spatafora J.W."/>
            <person name="Henrissat B."/>
            <person name="Nagy L.G."/>
            <person name="Aury J.M."/>
            <person name="Wincker P."/>
            <person name="Grigoriev I.V."/>
            <person name="Bonfante P."/>
            <person name="Martin F.M."/>
        </authorList>
    </citation>
    <scope>NUCLEOTIDE SEQUENCE [LARGE SCALE GENOMIC DNA]</scope>
    <source>
        <strain evidence="1 2">120613-1</strain>
    </source>
</reference>
<protein>
    <submittedName>
        <fullName evidence="1">Uncharacterized protein</fullName>
    </submittedName>
</protein>
<sequence>MIFMIHCLNKSDITAYIEQFDELWDSFLQRTSEAMTLSMLIKASHTSTNETLETLVHSPALSCIMKRTFFITFLSISLDNVIDNLTTKDMITYTDISTSPTDIENTAFVTTNKYYYCKEGNKDTSCTITAIFHKKSLFMTLFLSLSTTFL</sequence>
<dbReference type="EMBL" id="ML120453">
    <property type="protein sequence ID" value="RPA93388.1"/>
    <property type="molecule type" value="Genomic_DNA"/>
</dbReference>
<keyword evidence="2" id="KW-1185">Reference proteome</keyword>
<gene>
    <name evidence="1" type="ORF">L873DRAFT_1853870</name>
</gene>
<organism evidence="1 2">
    <name type="scientific">Choiromyces venosus 120613-1</name>
    <dbReference type="NCBI Taxonomy" id="1336337"/>
    <lineage>
        <taxon>Eukaryota</taxon>
        <taxon>Fungi</taxon>
        <taxon>Dikarya</taxon>
        <taxon>Ascomycota</taxon>
        <taxon>Pezizomycotina</taxon>
        <taxon>Pezizomycetes</taxon>
        <taxon>Pezizales</taxon>
        <taxon>Tuberaceae</taxon>
        <taxon>Choiromyces</taxon>
    </lineage>
</organism>
<evidence type="ECO:0000313" key="1">
    <source>
        <dbReference type="EMBL" id="RPA93388.1"/>
    </source>
</evidence>
<dbReference type="AlphaFoldDB" id="A0A3N4J8P1"/>
<evidence type="ECO:0000313" key="2">
    <source>
        <dbReference type="Proteomes" id="UP000276215"/>
    </source>
</evidence>
<accession>A0A3N4J8P1</accession>